<dbReference type="Proteomes" id="UP000035017">
    <property type="component" value="Unassembled WGS sequence"/>
</dbReference>
<proteinExistence type="predicted"/>
<comment type="caution">
    <text evidence="2">The sequence shown here is derived from an EMBL/GenBank/DDBJ whole genome shotgun (WGS) entry which is preliminary data.</text>
</comment>
<evidence type="ECO:0008006" key="4">
    <source>
        <dbReference type="Google" id="ProtNLM"/>
    </source>
</evidence>
<feature type="compositionally biased region" description="Basic and acidic residues" evidence="1">
    <location>
        <begin position="149"/>
        <end position="165"/>
    </location>
</feature>
<feature type="compositionally biased region" description="Low complexity" evidence="1">
    <location>
        <begin position="131"/>
        <end position="141"/>
    </location>
</feature>
<dbReference type="OrthoDB" id="7864318at2"/>
<sequence>MSEPTIRRGVRNARYTTLPNHVFEDTRLSMDARWLLGYLLSKPDNWTVVVGDIIKKGNCGRDKARRMIAELVDIGYAEREQTREDGRFSATALVIFDEPRSASEASETASVASLPQTEMPSPVKPSPVSPSPVKSAPSNNSHLENTDYQQERDAPKSDLKSDEDPKAVARAFKRWYGDWPTRKVDSAYAAEKAWFLLTPEQRAECIAKSPTYIERANAVKGVKVPYAGPFLTGRDWEKLDDPKSDVAVAQVHNPYTRPWHAGRCAELLRPIAQTMPQLTPFQRQIVEQGGTAAEVVLADRRRKYGWPKVNTMDERAGDRKGVTVSPQLLRVSESFDTVRRDSDLAAAWKRYFDKAGLPLPAMPTGLDWLFFPPVPADVTDLDLAVSEAWDAFGQQVNEGRENDAA</sequence>
<feature type="region of interest" description="Disordered" evidence="1">
    <location>
        <begin position="105"/>
        <end position="165"/>
    </location>
</feature>
<accession>A0A0D0K1R3</accession>
<organism evidence="2 3">
    <name type="scientific">Agrobacterium tumefaciens</name>
    <dbReference type="NCBI Taxonomy" id="358"/>
    <lineage>
        <taxon>Bacteria</taxon>
        <taxon>Pseudomonadati</taxon>
        <taxon>Pseudomonadota</taxon>
        <taxon>Alphaproteobacteria</taxon>
        <taxon>Hyphomicrobiales</taxon>
        <taxon>Rhizobiaceae</taxon>
        <taxon>Rhizobium/Agrobacterium group</taxon>
        <taxon>Agrobacterium</taxon>
        <taxon>Agrobacterium tumefaciens complex</taxon>
    </lineage>
</organism>
<protein>
    <recommendedName>
        <fullName evidence="4">Helix-turn-helix domain-containing protein</fullName>
    </recommendedName>
</protein>
<gene>
    <name evidence="2" type="ORF">RU07_12295</name>
</gene>
<evidence type="ECO:0000313" key="2">
    <source>
        <dbReference type="EMBL" id="KIQ02221.1"/>
    </source>
</evidence>
<evidence type="ECO:0000313" key="3">
    <source>
        <dbReference type="Proteomes" id="UP000035017"/>
    </source>
</evidence>
<dbReference type="EMBL" id="JXQV01000011">
    <property type="protein sequence ID" value="KIQ02221.1"/>
    <property type="molecule type" value="Genomic_DNA"/>
</dbReference>
<dbReference type="AlphaFoldDB" id="A0A0D0K1R3"/>
<reference evidence="2 3" key="1">
    <citation type="submission" date="2014-12" db="EMBL/GenBank/DDBJ databases">
        <title>16Stimator: statistical estimation of ribosomal gene copy numbers from draft genome assemblies.</title>
        <authorList>
            <person name="Perisin M.A."/>
            <person name="Vetter M."/>
            <person name="Gilbert J.A."/>
            <person name="Bergelson J."/>
        </authorList>
    </citation>
    <scope>NUCLEOTIDE SEQUENCE [LARGE SCALE GENOMIC DNA]</scope>
    <source>
        <strain evidence="2 3">MEJ076</strain>
    </source>
</reference>
<evidence type="ECO:0000256" key="1">
    <source>
        <dbReference type="SAM" id="MobiDB-lite"/>
    </source>
</evidence>
<name>A0A0D0K1R3_AGRTU</name>